<name>A0A2A4I987_9SPHN</name>
<dbReference type="Proteomes" id="UP000218323">
    <property type="component" value="Unassembled WGS sequence"/>
</dbReference>
<dbReference type="SUPFAM" id="SSF141371">
    <property type="entry name" value="PilZ domain-like"/>
    <property type="match status" value="1"/>
</dbReference>
<proteinExistence type="predicted"/>
<evidence type="ECO:0000256" key="1">
    <source>
        <dbReference type="SAM" id="MobiDB-lite"/>
    </source>
</evidence>
<sequence length="269" mass="28986">MGRRRCRRRAAWRPIVAGAAAPGVRRPARRCRHQPCAAADGAAGRGADRAAAATGTRMARRSRAAAARGGGGQRRGGRTAPRAGKRARAAGRAGRTGGAGRRAGRHRRRAGKGAAADGVAGDQVRPVARRARADGPEDREGVTDMPLSHDIAAPAGAPEVVRAPVAMRRGLFRRNKPSRYYRRVDCYAEASLLMISSRVTVDGRVLDISQKGCLFRPGLRYLLHRMDTPIRLMIGDVEIDGRIVNTITRGYGVVFDMEISDDLLRTIVD</sequence>
<accession>A0A2A4I987</accession>
<organism evidence="3 4">
    <name type="scientific">Sphingomonas adhaesiva</name>
    <dbReference type="NCBI Taxonomy" id="28212"/>
    <lineage>
        <taxon>Bacteria</taxon>
        <taxon>Pseudomonadati</taxon>
        <taxon>Pseudomonadota</taxon>
        <taxon>Alphaproteobacteria</taxon>
        <taxon>Sphingomonadales</taxon>
        <taxon>Sphingomonadaceae</taxon>
        <taxon>Sphingomonas</taxon>
    </lineage>
</organism>
<evidence type="ECO:0000259" key="2">
    <source>
        <dbReference type="Pfam" id="PF07238"/>
    </source>
</evidence>
<dbReference type="EMBL" id="NWVC01000004">
    <property type="protein sequence ID" value="PCG14352.1"/>
    <property type="molecule type" value="Genomic_DNA"/>
</dbReference>
<reference evidence="3 4" key="1">
    <citation type="submission" date="2017-09" db="EMBL/GenBank/DDBJ databases">
        <title>Sphingomonas adhaesiva DSM 7418, whole genome shotgun sequence.</title>
        <authorList>
            <person name="Feng G."/>
            <person name="Zhu H."/>
        </authorList>
    </citation>
    <scope>NUCLEOTIDE SEQUENCE [LARGE SCALE GENOMIC DNA]</scope>
    <source>
        <strain evidence="3 4">DSM 7418</strain>
    </source>
</reference>
<feature type="compositionally biased region" description="Basic residues" evidence="1">
    <location>
        <begin position="102"/>
        <end position="111"/>
    </location>
</feature>
<protein>
    <submittedName>
        <fullName evidence="3">PilZ domain-containing protein</fullName>
    </submittedName>
</protein>
<feature type="region of interest" description="Disordered" evidence="1">
    <location>
        <begin position="21"/>
        <end position="153"/>
    </location>
</feature>
<dbReference type="GO" id="GO:0035438">
    <property type="term" value="F:cyclic-di-GMP binding"/>
    <property type="evidence" value="ECO:0007669"/>
    <property type="project" value="InterPro"/>
</dbReference>
<gene>
    <name evidence="3" type="ORF">COA07_10100</name>
</gene>
<feature type="compositionally biased region" description="Basic and acidic residues" evidence="1">
    <location>
        <begin position="131"/>
        <end position="142"/>
    </location>
</feature>
<keyword evidence="4" id="KW-1185">Reference proteome</keyword>
<feature type="compositionally biased region" description="Low complexity" evidence="1">
    <location>
        <begin position="112"/>
        <end position="122"/>
    </location>
</feature>
<dbReference type="Pfam" id="PF07238">
    <property type="entry name" value="PilZ"/>
    <property type="match status" value="1"/>
</dbReference>
<dbReference type="AlphaFoldDB" id="A0A2A4I987"/>
<comment type="caution">
    <text evidence="3">The sequence shown here is derived from an EMBL/GenBank/DDBJ whole genome shotgun (WGS) entry which is preliminary data.</text>
</comment>
<feature type="domain" description="PilZ" evidence="2">
    <location>
        <begin position="179"/>
        <end position="268"/>
    </location>
</feature>
<evidence type="ECO:0000313" key="3">
    <source>
        <dbReference type="EMBL" id="PCG14352.1"/>
    </source>
</evidence>
<dbReference type="InterPro" id="IPR009875">
    <property type="entry name" value="PilZ_domain"/>
</dbReference>
<evidence type="ECO:0000313" key="4">
    <source>
        <dbReference type="Proteomes" id="UP000218323"/>
    </source>
</evidence>